<gene>
    <name evidence="2" type="ORF">PIIN_08556</name>
</gene>
<protein>
    <recommendedName>
        <fullName evidence="4">ZZ-type domain-containing protein</fullName>
    </recommendedName>
</protein>
<feature type="compositionally biased region" description="Basic and acidic residues" evidence="1">
    <location>
        <begin position="106"/>
        <end position="115"/>
    </location>
</feature>
<dbReference type="EMBL" id="CAFZ01000332">
    <property type="protein sequence ID" value="CCA74604.1"/>
    <property type="molecule type" value="Genomic_DNA"/>
</dbReference>
<dbReference type="Proteomes" id="UP000007148">
    <property type="component" value="Unassembled WGS sequence"/>
</dbReference>
<evidence type="ECO:0000313" key="2">
    <source>
        <dbReference type="EMBL" id="CCA74604.1"/>
    </source>
</evidence>
<accession>G4TTG1</accession>
<feature type="non-terminal residue" evidence="2">
    <location>
        <position position="115"/>
    </location>
</feature>
<dbReference type="AlphaFoldDB" id="G4TTG1"/>
<dbReference type="SUPFAM" id="SSF57850">
    <property type="entry name" value="RING/U-box"/>
    <property type="match status" value="1"/>
</dbReference>
<comment type="caution">
    <text evidence="2">The sequence shown here is derived from an EMBL/GenBank/DDBJ whole genome shotgun (WGS) entry which is preliminary data.</text>
</comment>
<evidence type="ECO:0000256" key="1">
    <source>
        <dbReference type="SAM" id="MobiDB-lite"/>
    </source>
</evidence>
<dbReference type="HOGENOM" id="CLU_2114741_0_0_1"/>
<sequence>HPLKETELISVPNRPEYERWKCTLCKRLLQLGALVCLDCMSYDFCLHCVDAGQGLRHIRFRSHELVFYILDIDGFFVTSSATSPSTSAGNLDTLSTGGLVLSTGDVDDRPPPYTG</sequence>
<evidence type="ECO:0008006" key="4">
    <source>
        <dbReference type="Google" id="ProtNLM"/>
    </source>
</evidence>
<evidence type="ECO:0000313" key="3">
    <source>
        <dbReference type="Proteomes" id="UP000007148"/>
    </source>
</evidence>
<feature type="region of interest" description="Disordered" evidence="1">
    <location>
        <begin position="81"/>
        <end position="115"/>
    </location>
</feature>
<reference evidence="2 3" key="1">
    <citation type="journal article" date="2011" name="PLoS Pathog.">
        <title>Endophytic Life Strategies Decoded by Genome and Transcriptome Analyses of the Mutualistic Root Symbiont Piriformospora indica.</title>
        <authorList>
            <person name="Zuccaro A."/>
            <person name="Lahrmann U."/>
            <person name="Guldener U."/>
            <person name="Langen G."/>
            <person name="Pfiffi S."/>
            <person name="Biedenkopf D."/>
            <person name="Wong P."/>
            <person name="Samans B."/>
            <person name="Grimm C."/>
            <person name="Basiewicz M."/>
            <person name="Murat C."/>
            <person name="Martin F."/>
            <person name="Kogel K.H."/>
        </authorList>
    </citation>
    <scope>NUCLEOTIDE SEQUENCE [LARGE SCALE GENOMIC DNA]</scope>
    <source>
        <strain evidence="2 3">DSM 11827</strain>
    </source>
</reference>
<proteinExistence type="predicted"/>
<keyword evidence="3" id="KW-1185">Reference proteome</keyword>
<name>G4TTG1_SERID</name>
<organism evidence="2 3">
    <name type="scientific">Serendipita indica (strain DSM 11827)</name>
    <name type="common">Root endophyte fungus</name>
    <name type="synonym">Piriformospora indica</name>
    <dbReference type="NCBI Taxonomy" id="1109443"/>
    <lineage>
        <taxon>Eukaryota</taxon>
        <taxon>Fungi</taxon>
        <taxon>Dikarya</taxon>
        <taxon>Basidiomycota</taxon>
        <taxon>Agaricomycotina</taxon>
        <taxon>Agaricomycetes</taxon>
        <taxon>Sebacinales</taxon>
        <taxon>Serendipitaceae</taxon>
        <taxon>Serendipita</taxon>
    </lineage>
</organism>
<dbReference type="InParanoid" id="G4TTG1"/>